<proteinExistence type="predicted"/>
<evidence type="ECO:0000313" key="3">
    <source>
        <dbReference type="EMBL" id="MDR7321832.1"/>
    </source>
</evidence>
<dbReference type="InterPro" id="IPR012338">
    <property type="entry name" value="Beta-lactam/transpept-like"/>
</dbReference>
<keyword evidence="1" id="KW-0732">Signal</keyword>
<feature type="signal peptide" evidence="1">
    <location>
        <begin position="1"/>
        <end position="37"/>
    </location>
</feature>
<comment type="caution">
    <text evidence="3">The sequence shown here is derived from an EMBL/GenBank/DDBJ whole genome shotgun (WGS) entry which is preliminary data.</text>
</comment>
<protein>
    <submittedName>
        <fullName evidence="3">D-alanyl-D-alanine carboxypeptidase</fullName>
        <ecNumber evidence="3">3.4.16.4</ecNumber>
    </submittedName>
</protein>
<dbReference type="EMBL" id="JAVDYC010000001">
    <property type="protein sequence ID" value="MDR7321832.1"/>
    <property type="molecule type" value="Genomic_DNA"/>
</dbReference>
<name>A0AAE3ZL32_9ACTN</name>
<sequence>MSKPWRNRGLWSRTGAALVATVLAGTAALAHTGVATAAPKNQLAAEIQPFLDAVTESGVPGSYVQVRRDGKTFTGASGVAFTETGAPARPDSRHRIGSVTKTFVSTTVLQLVGERRLSLDTSVDRLLPRFGLDPDITVRQLLNHTSGIGNYTSALNSFEVVEEWQTRTFTPDELVRLGQSFPDTGAPGERLSYSNTNYVLAGLIIEKVTGNDVEKEINRRIIRPLGLRDTYFPGRDPHIRGPHAGAYVALPDEQTGEITLRDFSVYNMTWAWTAGELISTTTDLNDFYRALITGRLLKPAQQKALLETVPWFPEQPDVLRYGLGIYALQLPCGTFWGHDGGVVGQVTQVLTSLDGRTQFAFGMNFGLNFYPDPAMQAAFNNLIVAGVCGPQDGTGADQLRTAGGTDVPLLPGAVRLDG</sequence>
<dbReference type="EC" id="3.4.16.4" evidence="3"/>
<dbReference type="RefSeq" id="WP_310411245.1">
    <property type="nucleotide sequence ID" value="NZ_JAVDYC010000001.1"/>
</dbReference>
<organism evidence="3 4">
    <name type="scientific">Catenuloplanes niger</name>
    <dbReference type="NCBI Taxonomy" id="587534"/>
    <lineage>
        <taxon>Bacteria</taxon>
        <taxon>Bacillati</taxon>
        <taxon>Actinomycetota</taxon>
        <taxon>Actinomycetes</taxon>
        <taxon>Micromonosporales</taxon>
        <taxon>Micromonosporaceae</taxon>
        <taxon>Catenuloplanes</taxon>
    </lineage>
</organism>
<dbReference type="SUPFAM" id="SSF56601">
    <property type="entry name" value="beta-lactamase/transpeptidase-like"/>
    <property type="match status" value="1"/>
</dbReference>
<keyword evidence="3" id="KW-0378">Hydrolase</keyword>
<dbReference type="Pfam" id="PF00144">
    <property type="entry name" value="Beta-lactamase"/>
    <property type="match status" value="1"/>
</dbReference>
<dbReference type="Proteomes" id="UP001183629">
    <property type="component" value="Unassembled WGS sequence"/>
</dbReference>
<keyword evidence="4" id="KW-1185">Reference proteome</keyword>
<evidence type="ECO:0000313" key="4">
    <source>
        <dbReference type="Proteomes" id="UP001183629"/>
    </source>
</evidence>
<dbReference type="InterPro" id="IPR050491">
    <property type="entry name" value="AmpC-like"/>
</dbReference>
<accession>A0AAE3ZL32</accession>
<gene>
    <name evidence="3" type="ORF">J2S44_002082</name>
</gene>
<reference evidence="3 4" key="1">
    <citation type="submission" date="2023-07" db="EMBL/GenBank/DDBJ databases">
        <title>Sequencing the genomes of 1000 actinobacteria strains.</title>
        <authorList>
            <person name="Klenk H.-P."/>
        </authorList>
    </citation>
    <scope>NUCLEOTIDE SEQUENCE [LARGE SCALE GENOMIC DNA]</scope>
    <source>
        <strain evidence="3 4">DSM 44711</strain>
    </source>
</reference>
<evidence type="ECO:0000259" key="2">
    <source>
        <dbReference type="Pfam" id="PF00144"/>
    </source>
</evidence>
<keyword evidence="3" id="KW-0121">Carboxypeptidase</keyword>
<evidence type="ECO:0000256" key="1">
    <source>
        <dbReference type="SAM" id="SignalP"/>
    </source>
</evidence>
<dbReference type="InterPro" id="IPR001466">
    <property type="entry name" value="Beta-lactam-related"/>
</dbReference>
<dbReference type="Gene3D" id="3.40.710.10">
    <property type="entry name" value="DD-peptidase/beta-lactamase superfamily"/>
    <property type="match status" value="1"/>
</dbReference>
<dbReference type="AlphaFoldDB" id="A0AAE3ZL32"/>
<feature type="domain" description="Beta-lactamase-related" evidence="2">
    <location>
        <begin position="54"/>
        <end position="346"/>
    </location>
</feature>
<dbReference type="GO" id="GO:0009002">
    <property type="term" value="F:serine-type D-Ala-D-Ala carboxypeptidase activity"/>
    <property type="evidence" value="ECO:0007669"/>
    <property type="project" value="UniProtKB-EC"/>
</dbReference>
<feature type="chain" id="PRO_5041929618" evidence="1">
    <location>
        <begin position="38"/>
        <end position="418"/>
    </location>
</feature>
<keyword evidence="3" id="KW-0645">Protease</keyword>
<dbReference type="PANTHER" id="PTHR46825">
    <property type="entry name" value="D-ALANYL-D-ALANINE-CARBOXYPEPTIDASE/ENDOPEPTIDASE AMPH"/>
    <property type="match status" value="1"/>
</dbReference>
<dbReference type="PANTHER" id="PTHR46825:SF7">
    <property type="entry name" value="D-ALANYL-D-ALANINE CARBOXYPEPTIDASE"/>
    <property type="match status" value="1"/>
</dbReference>